<keyword evidence="1" id="KW-0812">Transmembrane</keyword>
<organism evidence="2">
    <name type="scientific">viral metagenome</name>
    <dbReference type="NCBI Taxonomy" id="1070528"/>
    <lineage>
        <taxon>unclassified sequences</taxon>
        <taxon>metagenomes</taxon>
        <taxon>organismal metagenomes</taxon>
    </lineage>
</organism>
<accession>A0A6C0HLE0</accession>
<evidence type="ECO:0000313" key="2">
    <source>
        <dbReference type="EMBL" id="QHT81452.1"/>
    </source>
</evidence>
<feature type="transmembrane region" description="Helical" evidence="1">
    <location>
        <begin position="36"/>
        <end position="59"/>
    </location>
</feature>
<proteinExistence type="predicted"/>
<dbReference type="EMBL" id="MN739983">
    <property type="protein sequence ID" value="QHT81452.1"/>
    <property type="molecule type" value="Genomic_DNA"/>
</dbReference>
<evidence type="ECO:0000256" key="1">
    <source>
        <dbReference type="SAM" id="Phobius"/>
    </source>
</evidence>
<dbReference type="AlphaFoldDB" id="A0A6C0HLE0"/>
<protein>
    <submittedName>
        <fullName evidence="2">Uncharacterized protein</fullName>
    </submittedName>
</protein>
<keyword evidence="1" id="KW-1133">Transmembrane helix</keyword>
<feature type="transmembrane region" description="Helical" evidence="1">
    <location>
        <begin position="6"/>
        <end position="24"/>
    </location>
</feature>
<sequence>MNITYILLGATFAIIIAIGIGIELSNDIDDTIVYALFWLLYVITLITIIAVTLTIIFYFTMQNKQGPSGIQGPQGVRGNAGPIGKCSPSCRDDICTNAVLDAITAQIQTLNNANSNITSIHIPLNNTYIRNKVKQMCASPEFKQIAPFNGPMNLINYLKNVWTDWITLIWNSGGGISHGIASTYFETIGAESEWDWTGNNPFDEIKKYDVYYWGMGPEYRPQLLNACYNTDTEGNVTGSAQVDISMSTTDIYDAITDDTNVGANNRASFWRPKQFTYNSRTYYPLGDVVIGPHLSKTVSNKTRHFGGVIINEPAPGPNCETVLVTGDVLGPVDYSLIWTNNNYHGKQFWVWRPIGPSTPKGDYLALGDVITTNSQPPPTGSDAPIRCVPMSMLTRLPANGNVLWSSMGSKVPGNLLILGFSPNKATPPITPYMPIPPDPPYITAMPSNAYNLFRGVNGMLANIPISDINGNFYTINLTLQNGQSISTTSSNMAGRGYVATGNTPSTSSTSGTPDSTLNSQYSVLTYLNMRNAAILTHQVSHISVNINVAPSSSGVIYTVGINGMCLKNVGGGKVTLATCDSTINEQLFAIEFTGNMPSQCRLKSYVDNMYIILTNTVFSLVNTVSNKDTTQDLSLFIMS</sequence>
<name>A0A6C0HLE0_9ZZZZ</name>
<keyword evidence="1" id="KW-0472">Membrane</keyword>
<reference evidence="2" key="1">
    <citation type="journal article" date="2020" name="Nature">
        <title>Giant virus diversity and host interactions through global metagenomics.</title>
        <authorList>
            <person name="Schulz F."/>
            <person name="Roux S."/>
            <person name="Paez-Espino D."/>
            <person name="Jungbluth S."/>
            <person name="Walsh D.A."/>
            <person name="Denef V.J."/>
            <person name="McMahon K.D."/>
            <person name="Konstantinidis K.T."/>
            <person name="Eloe-Fadrosh E.A."/>
            <person name="Kyrpides N.C."/>
            <person name="Woyke T."/>
        </authorList>
    </citation>
    <scope>NUCLEOTIDE SEQUENCE</scope>
    <source>
        <strain evidence="2">GVMAG-M-3300023184-13</strain>
    </source>
</reference>